<comment type="caution">
    <text evidence="2">The sequence shown here is derived from an EMBL/GenBank/DDBJ whole genome shotgun (WGS) entry which is preliminary data.</text>
</comment>
<protein>
    <recommendedName>
        <fullName evidence="4">Integral membrane protein</fullName>
    </recommendedName>
</protein>
<feature type="transmembrane region" description="Helical" evidence="1">
    <location>
        <begin position="42"/>
        <end position="66"/>
    </location>
</feature>
<evidence type="ECO:0000313" key="2">
    <source>
        <dbReference type="EMBL" id="MBZ5738698.1"/>
    </source>
</evidence>
<keyword evidence="3" id="KW-1185">Reference proteome</keyword>
<evidence type="ECO:0008006" key="4">
    <source>
        <dbReference type="Google" id="ProtNLM"/>
    </source>
</evidence>
<dbReference type="RefSeq" id="WP_224123072.1">
    <property type="nucleotide sequence ID" value="NZ_JAIQZJ010000006.1"/>
</dbReference>
<keyword evidence="1" id="KW-0472">Membrane</keyword>
<reference evidence="2 3" key="1">
    <citation type="submission" date="2021-09" db="EMBL/GenBank/DDBJ databases">
        <title>Whole genome sequence of Nocardioides sp. GBK3QG-3.</title>
        <authorList>
            <person name="Tuo L."/>
        </authorList>
    </citation>
    <scope>NUCLEOTIDE SEQUENCE [LARGE SCALE GENOMIC DNA]</scope>
    <source>
        <strain evidence="2 3">GBK3QG-3</strain>
    </source>
</reference>
<accession>A0ABS7UCH2</accession>
<evidence type="ECO:0000313" key="3">
    <source>
        <dbReference type="Proteomes" id="UP000780875"/>
    </source>
</evidence>
<keyword evidence="1" id="KW-1133">Transmembrane helix</keyword>
<organism evidence="2 3">
    <name type="scientific">Nocardioides mangrovi</name>
    <dbReference type="NCBI Taxonomy" id="2874580"/>
    <lineage>
        <taxon>Bacteria</taxon>
        <taxon>Bacillati</taxon>
        <taxon>Actinomycetota</taxon>
        <taxon>Actinomycetes</taxon>
        <taxon>Propionibacteriales</taxon>
        <taxon>Nocardioidaceae</taxon>
        <taxon>Nocardioides</taxon>
    </lineage>
</organism>
<proteinExistence type="predicted"/>
<sequence length="123" mass="12533">MGARVWITLVAGLTAIAAVAGAVAMALGTLGMPEEVEDRLPFGSPVAGAAALLLVVGVPNAVLALLARRGDPRTGRAAVAVGLVLVGWIVVQVLVIRELSPLQPTFVLVGVLLVWLGTRPARA</sequence>
<name>A0ABS7UCH2_9ACTN</name>
<keyword evidence="1" id="KW-0812">Transmembrane</keyword>
<feature type="transmembrane region" description="Helical" evidence="1">
    <location>
        <begin position="102"/>
        <end position="118"/>
    </location>
</feature>
<dbReference type="EMBL" id="JAIQZJ010000006">
    <property type="protein sequence ID" value="MBZ5738698.1"/>
    <property type="molecule type" value="Genomic_DNA"/>
</dbReference>
<gene>
    <name evidence="2" type="ORF">K8U61_11040</name>
</gene>
<evidence type="ECO:0000256" key="1">
    <source>
        <dbReference type="SAM" id="Phobius"/>
    </source>
</evidence>
<feature type="transmembrane region" description="Helical" evidence="1">
    <location>
        <begin position="78"/>
        <end position="96"/>
    </location>
</feature>
<dbReference type="Proteomes" id="UP000780875">
    <property type="component" value="Unassembled WGS sequence"/>
</dbReference>